<accession>A0ABU0C6X8</accession>
<dbReference type="Gene3D" id="2.40.50.180">
    <property type="entry name" value="CheA-289, Domain 4"/>
    <property type="match status" value="1"/>
</dbReference>
<gene>
    <name evidence="2" type="ORF">J2R99_002135</name>
</gene>
<comment type="caution">
    <text evidence="2">The sequence shown here is derived from an EMBL/GenBank/DDBJ whole genome shotgun (WGS) entry which is preliminary data.</text>
</comment>
<dbReference type="PANTHER" id="PTHR22617:SF23">
    <property type="entry name" value="CHEMOTAXIS PROTEIN CHEW"/>
    <property type="match status" value="1"/>
</dbReference>
<keyword evidence="3" id="KW-1185">Reference proteome</keyword>
<dbReference type="InterPro" id="IPR036061">
    <property type="entry name" value="CheW-like_dom_sf"/>
</dbReference>
<dbReference type="InterPro" id="IPR002545">
    <property type="entry name" value="CheW-lke_dom"/>
</dbReference>
<evidence type="ECO:0000259" key="1">
    <source>
        <dbReference type="PROSITE" id="PS50851"/>
    </source>
</evidence>
<sequence length="156" mass="17102">MSQHNVHDVRTSAANQYVTVRIGGQRFGLPIAAVHEVFVPEQVTRVPLAPKEVEGVLNLRGRIVTTIDLRQLLGFPPSDAKEKMAVGIEYKSESFGLIIDEVGEVMHLEETLEPCPPNLDPRWAEIVKGVYHVSGELMLILDVEAALARVTVALAA</sequence>
<reference evidence="2 3" key="1">
    <citation type="submission" date="2023-07" db="EMBL/GenBank/DDBJ databases">
        <title>Genomic Encyclopedia of Type Strains, Phase IV (KMG-IV): sequencing the most valuable type-strain genomes for metagenomic binning, comparative biology and taxonomic classification.</title>
        <authorList>
            <person name="Goeker M."/>
        </authorList>
    </citation>
    <scope>NUCLEOTIDE SEQUENCE [LARGE SCALE GENOMIC DNA]</scope>
    <source>
        <strain evidence="2 3">DSM 11549</strain>
    </source>
</reference>
<name>A0ABU0C6X8_9BRAD</name>
<dbReference type="PROSITE" id="PS50851">
    <property type="entry name" value="CHEW"/>
    <property type="match status" value="1"/>
</dbReference>
<dbReference type="PANTHER" id="PTHR22617">
    <property type="entry name" value="CHEMOTAXIS SENSOR HISTIDINE KINASE-RELATED"/>
    <property type="match status" value="1"/>
</dbReference>
<dbReference type="SUPFAM" id="SSF50341">
    <property type="entry name" value="CheW-like"/>
    <property type="match status" value="1"/>
</dbReference>
<evidence type="ECO:0000313" key="3">
    <source>
        <dbReference type="Proteomes" id="UP001230253"/>
    </source>
</evidence>
<dbReference type="Gene3D" id="2.30.30.40">
    <property type="entry name" value="SH3 Domains"/>
    <property type="match status" value="1"/>
</dbReference>
<evidence type="ECO:0000313" key="2">
    <source>
        <dbReference type="EMBL" id="MDQ0326266.1"/>
    </source>
</evidence>
<dbReference type="EMBL" id="JAUSUK010000002">
    <property type="protein sequence ID" value="MDQ0326266.1"/>
    <property type="molecule type" value="Genomic_DNA"/>
</dbReference>
<organism evidence="2 3">
    <name type="scientific">Rhodopseudomonas julia</name>
    <dbReference type="NCBI Taxonomy" id="200617"/>
    <lineage>
        <taxon>Bacteria</taxon>
        <taxon>Pseudomonadati</taxon>
        <taxon>Pseudomonadota</taxon>
        <taxon>Alphaproteobacteria</taxon>
        <taxon>Hyphomicrobiales</taxon>
        <taxon>Nitrobacteraceae</taxon>
        <taxon>Rhodopseudomonas</taxon>
    </lineage>
</organism>
<dbReference type="RefSeq" id="WP_234628815.1">
    <property type="nucleotide sequence ID" value="NZ_JAUSUK010000002.1"/>
</dbReference>
<dbReference type="InterPro" id="IPR039315">
    <property type="entry name" value="CheW"/>
</dbReference>
<proteinExistence type="predicted"/>
<dbReference type="SMART" id="SM00260">
    <property type="entry name" value="CheW"/>
    <property type="match status" value="1"/>
</dbReference>
<feature type="domain" description="CheW-like" evidence="1">
    <location>
        <begin position="14"/>
        <end position="152"/>
    </location>
</feature>
<protein>
    <submittedName>
        <fullName evidence="2">Purine-binding chemotaxis protein CheW</fullName>
    </submittedName>
</protein>
<dbReference type="Pfam" id="PF01584">
    <property type="entry name" value="CheW"/>
    <property type="match status" value="1"/>
</dbReference>
<dbReference type="Proteomes" id="UP001230253">
    <property type="component" value="Unassembled WGS sequence"/>
</dbReference>